<proteinExistence type="predicted"/>
<dbReference type="PROSITE" id="PS51257">
    <property type="entry name" value="PROKAR_LIPOPROTEIN"/>
    <property type="match status" value="1"/>
</dbReference>
<dbReference type="Pfam" id="PF09826">
    <property type="entry name" value="Beta_propel"/>
    <property type="match status" value="1"/>
</dbReference>
<evidence type="ECO:0000313" key="3">
    <source>
        <dbReference type="EMBL" id="AXH96248.1"/>
    </source>
</evidence>
<dbReference type="OrthoDB" id="9778998at2"/>
<evidence type="ECO:0008006" key="5">
    <source>
        <dbReference type="Google" id="ProtNLM"/>
    </source>
</evidence>
<dbReference type="SUPFAM" id="SSF50998">
    <property type="entry name" value="Quinoprotein alcohol dehydrogenase-like"/>
    <property type="match status" value="1"/>
</dbReference>
<reference evidence="3 4" key="1">
    <citation type="submission" date="2018-07" db="EMBL/GenBank/DDBJ databases">
        <title>Complete genome sequencing of Ornithinimicrobium sp. AMA3305.</title>
        <authorList>
            <person name="Bae J.-W."/>
        </authorList>
    </citation>
    <scope>NUCLEOTIDE SEQUENCE [LARGE SCALE GENOMIC DNA]</scope>
    <source>
        <strain evidence="3 4">AMA3305</strain>
    </source>
</reference>
<dbReference type="InterPro" id="IPR019198">
    <property type="entry name" value="Beta_propeller_containing"/>
</dbReference>
<dbReference type="AlphaFoldDB" id="A0A345NMJ0"/>
<feature type="region of interest" description="Disordered" evidence="1">
    <location>
        <begin position="103"/>
        <end position="128"/>
    </location>
</feature>
<feature type="compositionally biased region" description="Low complexity" evidence="1">
    <location>
        <begin position="103"/>
        <end position="115"/>
    </location>
</feature>
<evidence type="ECO:0000256" key="1">
    <source>
        <dbReference type="SAM" id="MobiDB-lite"/>
    </source>
</evidence>
<protein>
    <recommendedName>
        <fullName evidence="5">Beta propeller domain-containing protein</fullName>
    </recommendedName>
</protein>
<dbReference type="RefSeq" id="WP_114928013.1">
    <property type="nucleotide sequence ID" value="NZ_CP031229.1"/>
</dbReference>
<keyword evidence="2" id="KW-0732">Signal</keyword>
<accession>A0A345NMJ0</accession>
<evidence type="ECO:0000256" key="2">
    <source>
        <dbReference type="SAM" id="SignalP"/>
    </source>
</evidence>
<dbReference type="InterPro" id="IPR011047">
    <property type="entry name" value="Quinoprotein_ADH-like_sf"/>
</dbReference>
<dbReference type="KEGG" id="orn:DV701_09005"/>
<feature type="chain" id="PRO_5017021506" description="Beta propeller domain-containing protein" evidence="2">
    <location>
        <begin position="27"/>
        <end position="675"/>
    </location>
</feature>
<name>A0A345NMJ0_9MICO</name>
<dbReference type="Proteomes" id="UP000253790">
    <property type="component" value="Chromosome"/>
</dbReference>
<keyword evidence="4" id="KW-1185">Reference proteome</keyword>
<evidence type="ECO:0000313" key="4">
    <source>
        <dbReference type="Proteomes" id="UP000253790"/>
    </source>
</evidence>
<gene>
    <name evidence="3" type="ORF">DV701_09005</name>
</gene>
<organism evidence="3 4">
    <name type="scientific">Ornithinimicrobium avium</name>
    <dbReference type="NCBI Taxonomy" id="2283195"/>
    <lineage>
        <taxon>Bacteria</taxon>
        <taxon>Bacillati</taxon>
        <taxon>Actinomycetota</taxon>
        <taxon>Actinomycetes</taxon>
        <taxon>Micrococcales</taxon>
        <taxon>Ornithinimicrobiaceae</taxon>
        <taxon>Ornithinimicrobium</taxon>
    </lineage>
</organism>
<sequence>MPRPTAVTALPLAALLALTACSPAPAVPDPAQVSAAGPWDETAARAAVTALPASFGLRAGFEDCDALLTYYQANALELVTPYGLGGGMGYAADDTMGGVEDAAAAAGDDAGSAGAPEHSSTNVQEEGVDEADMVKTDGRVIVSVLNNRVRVVDVASRKVVSEVRMPGRRDQVSPSELLLHGDTLVVLGQEWSYAQPVDGRFLPFGSSRTHVVTVDLSDPAAPRTVGSVRVEGSYRSARMVGGTVRMVMVTEPPGVEQTQPRKNTMAAEAEAEETNRALVRATSIDDWVPHVQVLDADGTVASTERLLDCGEISRPRDPAGLSTLSVLTFDLTSGSPGPTSGAGLVASGDTVYASTDRVVVATSPWDLWRWAGPLDAAIWPGGEPVNRTDLHAFDISDPATTRYAASGSVEGRLLSQWAVDEEGGVVRVATTTDPPGVSEPSQSALVVLREEGERLVETGRVDGMGLTEHVRAVRFLRPDLAAVVTFRQTDPLYLVDTSDPTAPRVAGELKVPGYSAYLHPVAEGWLLGIGQDADERTGQTRGLQASLFDIRDLSAPKQTEVLTWKDGSSPVEWDHRAFTLWPTTGQAFVPLMSWSEQADSTRGEPESFGGLVALDVGADRLAEVARVATGPGSREWGEAPLRTIVVGQELWILDQQGLARFDLHSMEGGWAVDLP</sequence>
<dbReference type="EMBL" id="CP031229">
    <property type="protein sequence ID" value="AXH96248.1"/>
    <property type="molecule type" value="Genomic_DNA"/>
</dbReference>
<feature type="signal peptide" evidence="2">
    <location>
        <begin position="1"/>
        <end position="26"/>
    </location>
</feature>